<keyword evidence="4" id="KW-0564">Palmitate</keyword>
<feature type="compositionally biased region" description="Polar residues" evidence="6">
    <location>
        <begin position="30"/>
        <end position="42"/>
    </location>
</feature>
<comment type="caution">
    <text evidence="7">The sequence shown here is derived from an EMBL/GenBank/DDBJ whole genome shotgun (WGS) entry which is preliminary data.</text>
</comment>
<keyword evidence="5" id="KW-0449">Lipoprotein</keyword>
<dbReference type="GO" id="GO:0032008">
    <property type="term" value="P:positive regulation of TOR signaling"/>
    <property type="evidence" value="ECO:0007669"/>
    <property type="project" value="InterPro"/>
</dbReference>
<gene>
    <name evidence="7" type="ORF">QBC40DRAFT_320869</name>
</gene>
<evidence type="ECO:0000256" key="5">
    <source>
        <dbReference type="ARBA" id="ARBA00023288"/>
    </source>
</evidence>
<dbReference type="GO" id="GO:0016197">
    <property type="term" value="P:endosomal transport"/>
    <property type="evidence" value="ECO:0007669"/>
    <property type="project" value="InterPro"/>
</dbReference>
<dbReference type="GO" id="GO:0001919">
    <property type="term" value="P:regulation of receptor recycling"/>
    <property type="evidence" value="ECO:0007669"/>
    <property type="project" value="InterPro"/>
</dbReference>
<keyword evidence="3" id="KW-0472">Membrane</keyword>
<dbReference type="GO" id="GO:0031902">
    <property type="term" value="C:late endosome membrane"/>
    <property type="evidence" value="ECO:0007669"/>
    <property type="project" value="InterPro"/>
</dbReference>
<dbReference type="Proteomes" id="UP001303160">
    <property type="component" value="Unassembled WGS sequence"/>
</dbReference>
<dbReference type="GO" id="GO:0071986">
    <property type="term" value="C:Ragulator complex"/>
    <property type="evidence" value="ECO:0007669"/>
    <property type="project" value="InterPro"/>
</dbReference>
<proteinExistence type="predicted"/>
<evidence type="ECO:0000256" key="2">
    <source>
        <dbReference type="ARBA" id="ARBA00022707"/>
    </source>
</evidence>
<organism evidence="7 8">
    <name type="scientific">Triangularia verruculosa</name>
    <dbReference type="NCBI Taxonomy" id="2587418"/>
    <lineage>
        <taxon>Eukaryota</taxon>
        <taxon>Fungi</taxon>
        <taxon>Dikarya</taxon>
        <taxon>Ascomycota</taxon>
        <taxon>Pezizomycotina</taxon>
        <taxon>Sordariomycetes</taxon>
        <taxon>Sordariomycetidae</taxon>
        <taxon>Sordariales</taxon>
        <taxon>Podosporaceae</taxon>
        <taxon>Triangularia</taxon>
    </lineage>
</organism>
<dbReference type="GO" id="GO:0071230">
    <property type="term" value="P:cellular response to amino acid stimulus"/>
    <property type="evidence" value="ECO:0007669"/>
    <property type="project" value="InterPro"/>
</dbReference>
<evidence type="ECO:0000256" key="6">
    <source>
        <dbReference type="SAM" id="MobiDB-lite"/>
    </source>
</evidence>
<evidence type="ECO:0008006" key="9">
    <source>
        <dbReference type="Google" id="ProtNLM"/>
    </source>
</evidence>
<evidence type="ECO:0000256" key="3">
    <source>
        <dbReference type="ARBA" id="ARBA00023136"/>
    </source>
</evidence>
<dbReference type="EMBL" id="MU864079">
    <property type="protein sequence ID" value="KAK4194256.1"/>
    <property type="molecule type" value="Genomic_DNA"/>
</dbReference>
<dbReference type="SMART" id="SM01262">
    <property type="entry name" value="LAMTOR"/>
    <property type="match status" value="1"/>
</dbReference>
<evidence type="ECO:0000256" key="1">
    <source>
        <dbReference type="ARBA" id="ARBA00004308"/>
    </source>
</evidence>
<keyword evidence="2" id="KW-0519">Myristate</keyword>
<protein>
    <recommendedName>
        <fullName evidence="9">Late endosomal/lysosomal adaptor and MAPK and MTOR activator-domain-containing protein</fullName>
    </recommendedName>
</protein>
<comment type="subcellular location">
    <subcellularLocation>
        <location evidence="1">Endomembrane system</location>
    </subcellularLocation>
</comment>
<evidence type="ECO:0000313" key="7">
    <source>
        <dbReference type="EMBL" id="KAK4194256.1"/>
    </source>
</evidence>
<reference evidence="7" key="1">
    <citation type="journal article" date="2023" name="Mol. Phylogenet. Evol.">
        <title>Genome-scale phylogeny and comparative genomics of the fungal order Sordariales.</title>
        <authorList>
            <person name="Hensen N."/>
            <person name="Bonometti L."/>
            <person name="Westerberg I."/>
            <person name="Brannstrom I.O."/>
            <person name="Guillou S."/>
            <person name="Cros-Aarteil S."/>
            <person name="Calhoun S."/>
            <person name="Haridas S."/>
            <person name="Kuo A."/>
            <person name="Mondo S."/>
            <person name="Pangilinan J."/>
            <person name="Riley R."/>
            <person name="LaButti K."/>
            <person name="Andreopoulos B."/>
            <person name="Lipzen A."/>
            <person name="Chen C."/>
            <person name="Yan M."/>
            <person name="Daum C."/>
            <person name="Ng V."/>
            <person name="Clum A."/>
            <person name="Steindorff A."/>
            <person name="Ohm R.A."/>
            <person name="Martin F."/>
            <person name="Silar P."/>
            <person name="Natvig D.O."/>
            <person name="Lalanne C."/>
            <person name="Gautier V."/>
            <person name="Ament-Velasquez S.L."/>
            <person name="Kruys A."/>
            <person name="Hutchinson M.I."/>
            <person name="Powell A.J."/>
            <person name="Barry K."/>
            <person name="Miller A.N."/>
            <person name="Grigoriev I.V."/>
            <person name="Debuchy R."/>
            <person name="Gladieux P."/>
            <person name="Hiltunen Thoren M."/>
            <person name="Johannesson H."/>
        </authorList>
    </citation>
    <scope>NUCLEOTIDE SEQUENCE</scope>
    <source>
        <strain evidence="7">CBS 315.58</strain>
    </source>
</reference>
<keyword evidence="8" id="KW-1185">Reference proteome</keyword>
<dbReference type="GO" id="GO:0045121">
    <property type="term" value="C:membrane raft"/>
    <property type="evidence" value="ECO:0007669"/>
    <property type="project" value="InterPro"/>
</dbReference>
<dbReference type="InterPro" id="IPR028209">
    <property type="entry name" value="LAMTOR1/MEH1"/>
</dbReference>
<dbReference type="AlphaFoldDB" id="A0AAN7AMJ0"/>
<name>A0AAN7AMJ0_9PEZI</name>
<sequence length="189" mass="20816">MGNCASCLGSRRRDDYDEDDEAQHLFDDPNNLQYGSFEQQQMMGPEDPQEVQREIEALQRVVARTSEYAPQPPPAMEQAADRCMNSNMVDIYDIVPSTQRTASPSAAPDSPEMPYAYPAAVPDTNLVRYHNLLSKLSSHDDLAAVARVDWGTPDDDTIEMQQNAVVPIKLEGAAEPLVGNFADAAAAMR</sequence>
<feature type="region of interest" description="Disordered" evidence="6">
    <location>
        <begin position="1"/>
        <end position="50"/>
    </location>
</feature>
<reference evidence="7" key="2">
    <citation type="submission" date="2023-05" db="EMBL/GenBank/DDBJ databases">
        <authorList>
            <consortium name="Lawrence Berkeley National Laboratory"/>
            <person name="Steindorff A."/>
            <person name="Hensen N."/>
            <person name="Bonometti L."/>
            <person name="Westerberg I."/>
            <person name="Brannstrom I.O."/>
            <person name="Guillou S."/>
            <person name="Cros-Aarteil S."/>
            <person name="Calhoun S."/>
            <person name="Haridas S."/>
            <person name="Kuo A."/>
            <person name="Mondo S."/>
            <person name="Pangilinan J."/>
            <person name="Riley R."/>
            <person name="Labutti K."/>
            <person name="Andreopoulos B."/>
            <person name="Lipzen A."/>
            <person name="Chen C."/>
            <person name="Yanf M."/>
            <person name="Daum C."/>
            <person name="Ng V."/>
            <person name="Clum A."/>
            <person name="Ohm R."/>
            <person name="Martin F."/>
            <person name="Silar P."/>
            <person name="Natvig D."/>
            <person name="Lalanne C."/>
            <person name="Gautier V."/>
            <person name="Ament-Velasquez S.L."/>
            <person name="Kruys A."/>
            <person name="Hutchinson M.I."/>
            <person name="Powell A.J."/>
            <person name="Barry K."/>
            <person name="Miller A.N."/>
            <person name="Grigoriev I.V."/>
            <person name="Debuchy R."/>
            <person name="Gladieux P."/>
            <person name="Thoren M.H."/>
            <person name="Johannesson H."/>
        </authorList>
    </citation>
    <scope>NUCLEOTIDE SEQUENCE</scope>
    <source>
        <strain evidence="7">CBS 315.58</strain>
    </source>
</reference>
<dbReference type="GO" id="GO:0043410">
    <property type="term" value="P:positive regulation of MAPK cascade"/>
    <property type="evidence" value="ECO:0007669"/>
    <property type="project" value="InterPro"/>
</dbReference>
<evidence type="ECO:0000256" key="4">
    <source>
        <dbReference type="ARBA" id="ARBA00023139"/>
    </source>
</evidence>
<accession>A0AAN7AMJ0</accession>
<evidence type="ECO:0000313" key="8">
    <source>
        <dbReference type="Proteomes" id="UP001303160"/>
    </source>
</evidence>